<dbReference type="RefSeq" id="XP_023385935.1">
    <property type="nucleotide sequence ID" value="XM_023530167.1"/>
</dbReference>
<dbReference type="Pfam" id="PF15849">
    <property type="entry name" value="DUF4722"/>
    <property type="match status" value="1"/>
</dbReference>
<dbReference type="OrthoDB" id="9972253at2759"/>
<dbReference type="Proteomes" id="UP000515202">
    <property type="component" value="Unplaced"/>
</dbReference>
<dbReference type="RefSeq" id="XP_039731972.1">
    <property type="nucleotide sequence ID" value="XM_039876038.1"/>
</dbReference>
<gene>
    <name evidence="2" type="primary">CUNH4orf51</name>
</gene>
<evidence type="ECO:0000313" key="2">
    <source>
        <dbReference type="RefSeq" id="XP_023385935.1"/>
    </source>
</evidence>
<dbReference type="KEGG" id="pvp:111739114"/>
<dbReference type="AlphaFoldDB" id="A0A6P6CG08"/>
<organism evidence="1 2">
    <name type="scientific">Pteropus vampyrus</name>
    <name type="common">Large flying fox</name>
    <dbReference type="NCBI Taxonomy" id="132908"/>
    <lineage>
        <taxon>Eukaryota</taxon>
        <taxon>Metazoa</taxon>
        <taxon>Chordata</taxon>
        <taxon>Craniata</taxon>
        <taxon>Vertebrata</taxon>
        <taxon>Euteleostomi</taxon>
        <taxon>Mammalia</taxon>
        <taxon>Eutheria</taxon>
        <taxon>Laurasiatheria</taxon>
        <taxon>Chiroptera</taxon>
        <taxon>Yinpterochiroptera</taxon>
        <taxon>Pteropodoidea</taxon>
        <taxon>Pteropodidae</taxon>
        <taxon>Pteropodinae</taxon>
        <taxon>Pteropus</taxon>
    </lineage>
</organism>
<dbReference type="InterPro" id="IPR031708">
    <property type="entry name" value="DUF4722"/>
</dbReference>
<protein>
    <submittedName>
        <fullName evidence="2">Uncharacterized protein C4orf51 homolog</fullName>
    </submittedName>
</protein>
<dbReference type="GeneID" id="111739114"/>
<name>A0A6P6CG08_PTEVA</name>
<keyword evidence="1" id="KW-1185">Reference proteome</keyword>
<dbReference type="KEGG" id="pgig:120613327"/>
<dbReference type="GeneID" id="120613327"/>
<dbReference type="CTD" id="112474206"/>
<proteinExistence type="predicted"/>
<sequence>MSHFFYLTPEILLPFSPLTSEEFDLIRRKAGTSWQNEARWLDSSVTTYAGSYRKKQLDESTCSRFKTGEHWPECHQMSWPESSACRPALRRAGPQDAPDVKGLFPHITSSFKKSLDVKHRVAHQILSADFSLAPPDYEKPYVRIKKPAFEKLMSCNRRRTDYLRRLPGHYNSASKVGSSEDSDADQYYVYSLGGPLEPFS</sequence>
<accession>A0A6P6CG08</accession>
<evidence type="ECO:0000313" key="1">
    <source>
        <dbReference type="Proteomes" id="UP000515202"/>
    </source>
</evidence>
<reference evidence="2" key="1">
    <citation type="submission" date="2025-08" db="UniProtKB">
        <authorList>
            <consortium name="RefSeq"/>
        </authorList>
    </citation>
    <scope>IDENTIFICATION</scope>
    <source>
        <tissue evidence="2">Kidney</tissue>
    </source>
</reference>